<dbReference type="Pfam" id="PF18701">
    <property type="entry name" value="DUF5641"/>
    <property type="match status" value="1"/>
</dbReference>
<feature type="compositionally biased region" description="Low complexity" evidence="1">
    <location>
        <begin position="174"/>
        <end position="184"/>
    </location>
</feature>
<accession>B4HCE7</accession>
<reference evidence="3 4" key="1">
    <citation type="journal article" date="2007" name="Nature">
        <title>Evolution of genes and genomes on the Drosophila phylogeny.</title>
        <authorList>
            <consortium name="Drosophila 12 Genomes Consortium"/>
            <person name="Clark A.G."/>
            <person name="Eisen M.B."/>
            <person name="Smith D.R."/>
            <person name="Bergman C.M."/>
            <person name="Oliver B."/>
            <person name="Markow T.A."/>
            <person name="Kaufman T.C."/>
            <person name="Kellis M."/>
            <person name="Gelbart W."/>
            <person name="Iyer V.N."/>
            <person name="Pollard D.A."/>
            <person name="Sackton T.B."/>
            <person name="Larracuente A.M."/>
            <person name="Singh N.D."/>
            <person name="Abad J.P."/>
            <person name="Abt D.N."/>
            <person name="Adryan B."/>
            <person name="Aguade M."/>
            <person name="Akashi H."/>
            <person name="Anderson W.W."/>
            <person name="Aquadro C.F."/>
            <person name="Ardell D.H."/>
            <person name="Arguello R."/>
            <person name="Artieri C.G."/>
            <person name="Barbash D.A."/>
            <person name="Barker D."/>
            <person name="Barsanti P."/>
            <person name="Batterham P."/>
            <person name="Batzoglou S."/>
            <person name="Begun D."/>
            <person name="Bhutkar A."/>
            <person name="Blanco E."/>
            <person name="Bosak S.A."/>
            <person name="Bradley R.K."/>
            <person name="Brand A.D."/>
            <person name="Brent M.R."/>
            <person name="Brooks A.N."/>
            <person name="Brown R.H."/>
            <person name="Butlin R.K."/>
            <person name="Caggese C."/>
            <person name="Calvi B.R."/>
            <person name="Bernardo de Carvalho A."/>
            <person name="Caspi A."/>
            <person name="Castrezana S."/>
            <person name="Celniker S.E."/>
            <person name="Chang J.L."/>
            <person name="Chapple C."/>
            <person name="Chatterji S."/>
            <person name="Chinwalla A."/>
            <person name="Civetta A."/>
            <person name="Clifton S.W."/>
            <person name="Comeron J.M."/>
            <person name="Costello J.C."/>
            <person name="Coyne J.A."/>
            <person name="Daub J."/>
            <person name="David R.G."/>
            <person name="Delcher A.L."/>
            <person name="Delehaunty K."/>
            <person name="Do C.B."/>
            <person name="Ebling H."/>
            <person name="Edwards K."/>
            <person name="Eickbush T."/>
            <person name="Evans J.D."/>
            <person name="Filipski A."/>
            <person name="Findeiss S."/>
            <person name="Freyhult E."/>
            <person name="Fulton L."/>
            <person name="Fulton R."/>
            <person name="Garcia A.C."/>
            <person name="Gardiner A."/>
            <person name="Garfield D.A."/>
            <person name="Garvin B.E."/>
            <person name="Gibson G."/>
            <person name="Gilbert D."/>
            <person name="Gnerre S."/>
            <person name="Godfrey J."/>
            <person name="Good R."/>
            <person name="Gotea V."/>
            <person name="Gravely B."/>
            <person name="Greenberg A.J."/>
            <person name="Griffiths-Jones S."/>
            <person name="Gross S."/>
            <person name="Guigo R."/>
            <person name="Gustafson E.A."/>
            <person name="Haerty W."/>
            <person name="Hahn M.W."/>
            <person name="Halligan D.L."/>
            <person name="Halpern A.L."/>
            <person name="Halter G.M."/>
            <person name="Han M.V."/>
            <person name="Heger A."/>
            <person name="Hillier L."/>
            <person name="Hinrichs A.S."/>
            <person name="Holmes I."/>
            <person name="Hoskins R.A."/>
            <person name="Hubisz M.J."/>
            <person name="Hultmark D."/>
            <person name="Huntley M.A."/>
            <person name="Jaffe D.B."/>
            <person name="Jagadeeshan S."/>
            <person name="Jeck W.R."/>
            <person name="Johnson J."/>
            <person name="Jones C.D."/>
            <person name="Jordan W.C."/>
            <person name="Karpen G.H."/>
            <person name="Kataoka E."/>
            <person name="Keightley P.D."/>
            <person name="Kheradpour P."/>
            <person name="Kirkness E.F."/>
            <person name="Koerich L.B."/>
            <person name="Kristiansen K."/>
            <person name="Kudrna D."/>
            <person name="Kulathinal R.J."/>
            <person name="Kumar S."/>
            <person name="Kwok R."/>
            <person name="Lander E."/>
            <person name="Langley C.H."/>
            <person name="Lapoint R."/>
            <person name="Lazzaro B.P."/>
            <person name="Lee S.J."/>
            <person name="Levesque L."/>
            <person name="Li R."/>
            <person name="Lin C.F."/>
            <person name="Lin M.F."/>
            <person name="Lindblad-Toh K."/>
            <person name="Llopart A."/>
            <person name="Long M."/>
            <person name="Low L."/>
            <person name="Lozovsky E."/>
            <person name="Lu J."/>
            <person name="Luo M."/>
            <person name="Machado C.A."/>
            <person name="Makalowski W."/>
            <person name="Marzo M."/>
            <person name="Matsuda M."/>
            <person name="Matzkin L."/>
            <person name="McAllister B."/>
            <person name="McBride C.S."/>
            <person name="McKernan B."/>
            <person name="McKernan K."/>
            <person name="Mendez-Lago M."/>
            <person name="Minx P."/>
            <person name="Mollenhauer M.U."/>
            <person name="Montooth K."/>
            <person name="Mount S.M."/>
            <person name="Mu X."/>
            <person name="Myers E."/>
            <person name="Negre B."/>
            <person name="Newfeld S."/>
            <person name="Nielsen R."/>
            <person name="Noor M.A."/>
            <person name="O'Grady P."/>
            <person name="Pachter L."/>
            <person name="Papaceit M."/>
            <person name="Parisi M.J."/>
            <person name="Parisi M."/>
            <person name="Parts L."/>
            <person name="Pedersen J.S."/>
            <person name="Pesole G."/>
            <person name="Phillippy A.M."/>
            <person name="Ponting C.P."/>
            <person name="Pop M."/>
            <person name="Porcelli D."/>
            <person name="Powell J.R."/>
            <person name="Prohaska S."/>
            <person name="Pruitt K."/>
            <person name="Puig M."/>
            <person name="Quesneville H."/>
            <person name="Ram K.R."/>
            <person name="Rand D."/>
            <person name="Rasmussen M.D."/>
            <person name="Reed L.K."/>
            <person name="Reenan R."/>
            <person name="Reily A."/>
            <person name="Remington K.A."/>
            <person name="Rieger T.T."/>
            <person name="Ritchie M.G."/>
            <person name="Robin C."/>
            <person name="Rogers Y.H."/>
            <person name="Rohde C."/>
            <person name="Rozas J."/>
            <person name="Rubenfield M.J."/>
            <person name="Ruiz A."/>
            <person name="Russo S."/>
            <person name="Salzberg S.L."/>
            <person name="Sanchez-Gracia A."/>
            <person name="Saranga D.J."/>
            <person name="Sato H."/>
            <person name="Schaeffer S.W."/>
            <person name="Schatz M.C."/>
            <person name="Schlenke T."/>
            <person name="Schwartz R."/>
            <person name="Segarra C."/>
            <person name="Singh R.S."/>
            <person name="Sirot L."/>
            <person name="Sirota M."/>
            <person name="Sisneros N.B."/>
            <person name="Smith C.D."/>
            <person name="Smith T.F."/>
            <person name="Spieth J."/>
            <person name="Stage D.E."/>
            <person name="Stark A."/>
            <person name="Stephan W."/>
            <person name="Strausberg R.L."/>
            <person name="Strempel S."/>
            <person name="Sturgill D."/>
            <person name="Sutton G."/>
            <person name="Sutton G.G."/>
            <person name="Tao W."/>
            <person name="Teichmann S."/>
            <person name="Tobari Y.N."/>
            <person name="Tomimura Y."/>
            <person name="Tsolas J.M."/>
            <person name="Valente V.L."/>
            <person name="Venter E."/>
            <person name="Venter J.C."/>
            <person name="Vicario S."/>
            <person name="Vieira F.G."/>
            <person name="Vilella A.J."/>
            <person name="Villasante A."/>
            <person name="Walenz B."/>
            <person name="Wang J."/>
            <person name="Wasserman M."/>
            <person name="Watts T."/>
            <person name="Wilson D."/>
            <person name="Wilson R.K."/>
            <person name="Wing R.A."/>
            <person name="Wolfner M.F."/>
            <person name="Wong A."/>
            <person name="Wong G.K."/>
            <person name="Wu C.I."/>
            <person name="Wu G."/>
            <person name="Yamamoto D."/>
            <person name="Yang H.P."/>
            <person name="Yang S.P."/>
            <person name="Yorke J.A."/>
            <person name="Yoshida K."/>
            <person name="Zdobnov E."/>
            <person name="Zhang P."/>
            <person name="Zhang Y."/>
            <person name="Zimin A.V."/>
            <person name="Baldwin J."/>
            <person name="Abdouelleil A."/>
            <person name="Abdulkadir J."/>
            <person name="Abebe A."/>
            <person name="Abera B."/>
            <person name="Abreu J."/>
            <person name="Acer S.C."/>
            <person name="Aftuck L."/>
            <person name="Alexander A."/>
            <person name="An P."/>
            <person name="Anderson E."/>
            <person name="Anderson S."/>
            <person name="Arachi H."/>
            <person name="Azer M."/>
            <person name="Bachantsang P."/>
            <person name="Barry A."/>
            <person name="Bayul T."/>
            <person name="Berlin A."/>
            <person name="Bessette D."/>
            <person name="Bloom T."/>
            <person name="Blye J."/>
            <person name="Boguslavskiy L."/>
            <person name="Bonnet C."/>
            <person name="Boukhgalter B."/>
            <person name="Bourzgui I."/>
            <person name="Brown A."/>
            <person name="Cahill P."/>
            <person name="Channer S."/>
            <person name="Cheshatsang Y."/>
            <person name="Chuda L."/>
            <person name="Citroen M."/>
            <person name="Collymore A."/>
            <person name="Cooke P."/>
            <person name="Costello M."/>
            <person name="D'Aco K."/>
            <person name="Daza R."/>
            <person name="De Haan G."/>
            <person name="DeGray S."/>
            <person name="DeMaso C."/>
            <person name="Dhargay N."/>
            <person name="Dooley K."/>
            <person name="Dooley E."/>
            <person name="Doricent M."/>
            <person name="Dorje P."/>
            <person name="Dorjee K."/>
            <person name="Dupes A."/>
            <person name="Elong R."/>
            <person name="Falk J."/>
            <person name="Farina A."/>
            <person name="Faro S."/>
            <person name="Ferguson D."/>
            <person name="Fisher S."/>
            <person name="Foley C.D."/>
            <person name="Franke A."/>
            <person name="Friedrich D."/>
            <person name="Gadbois L."/>
            <person name="Gearin G."/>
            <person name="Gearin C.R."/>
            <person name="Giannoukos G."/>
            <person name="Goode T."/>
            <person name="Graham J."/>
            <person name="Grandbois E."/>
            <person name="Grewal S."/>
            <person name="Gyaltsen K."/>
            <person name="Hafez N."/>
            <person name="Hagos B."/>
            <person name="Hall J."/>
            <person name="Henson C."/>
            <person name="Hollinger A."/>
            <person name="Honan T."/>
            <person name="Huard M.D."/>
            <person name="Hughes L."/>
            <person name="Hurhula B."/>
            <person name="Husby M.E."/>
            <person name="Kamat A."/>
            <person name="Kanga B."/>
            <person name="Kashin S."/>
            <person name="Khazanovich D."/>
            <person name="Kisner P."/>
            <person name="Lance K."/>
            <person name="Lara M."/>
            <person name="Lee W."/>
            <person name="Lennon N."/>
            <person name="Letendre F."/>
            <person name="LeVine R."/>
            <person name="Lipovsky A."/>
            <person name="Liu X."/>
            <person name="Liu J."/>
            <person name="Liu S."/>
            <person name="Lokyitsang T."/>
            <person name="Lokyitsang Y."/>
            <person name="Lubonja R."/>
            <person name="Lui A."/>
            <person name="MacDonald P."/>
            <person name="Magnisalis V."/>
            <person name="Maru K."/>
            <person name="Matthews C."/>
            <person name="McCusker W."/>
            <person name="McDonough S."/>
            <person name="Mehta T."/>
            <person name="Meldrim J."/>
            <person name="Meneus L."/>
            <person name="Mihai O."/>
            <person name="Mihalev A."/>
            <person name="Mihova T."/>
            <person name="Mittelman R."/>
            <person name="Mlenga V."/>
            <person name="Montmayeur A."/>
            <person name="Mulrain L."/>
            <person name="Navidi A."/>
            <person name="Naylor J."/>
            <person name="Negash T."/>
            <person name="Nguyen T."/>
            <person name="Nguyen N."/>
            <person name="Nicol R."/>
            <person name="Norbu C."/>
            <person name="Norbu N."/>
            <person name="Novod N."/>
            <person name="O'Neill B."/>
            <person name="Osman S."/>
            <person name="Markiewicz E."/>
            <person name="Oyono O.L."/>
            <person name="Patti C."/>
            <person name="Phunkhang P."/>
            <person name="Pierre F."/>
            <person name="Priest M."/>
            <person name="Raghuraman S."/>
            <person name="Rege F."/>
            <person name="Reyes R."/>
            <person name="Rise C."/>
            <person name="Rogov P."/>
            <person name="Ross K."/>
            <person name="Ryan E."/>
            <person name="Settipalli S."/>
            <person name="Shea T."/>
            <person name="Sherpa N."/>
            <person name="Shi L."/>
            <person name="Shih D."/>
            <person name="Sparrow T."/>
            <person name="Spaulding J."/>
            <person name="Stalker J."/>
            <person name="Stange-Thomann N."/>
            <person name="Stavropoulos S."/>
            <person name="Stone C."/>
            <person name="Strader C."/>
            <person name="Tesfaye S."/>
            <person name="Thomson T."/>
            <person name="Thoulutsang Y."/>
            <person name="Thoulutsang D."/>
            <person name="Topham K."/>
            <person name="Topping I."/>
            <person name="Tsamla T."/>
            <person name="Vassiliev H."/>
            <person name="Vo A."/>
            <person name="Wangchuk T."/>
            <person name="Wangdi T."/>
            <person name="Weiand M."/>
            <person name="Wilkinson J."/>
            <person name="Wilson A."/>
            <person name="Yadav S."/>
            <person name="Young G."/>
            <person name="Yu Q."/>
            <person name="Zembek L."/>
            <person name="Zhong D."/>
            <person name="Zimmer A."/>
            <person name="Zwirko Z."/>
            <person name="Jaffe D.B."/>
            <person name="Alvarez P."/>
            <person name="Brockman W."/>
            <person name="Butler J."/>
            <person name="Chin C."/>
            <person name="Gnerre S."/>
            <person name="Grabherr M."/>
            <person name="Kleber M."/>
            <person name="Mauceli E."/>
            <person name="MacCallum I."/>
        </authorList>
    </citation>
    <scope>NUCLEOTIDE SEQUENCE [LARGE SCALE GENOMIC DNA]</scope>
    <source>
        <strain evidence="4">MSH-3 / Tucson 14011-0111.49</strain>
    </source>
</reference>
<feature type="region of interest" description="Disordered" evidence="1">
    <location>
        <begin position="166"/>
        <end position="190"/>
    </location>
</feature>
<organism evidence="4">
    <name type="scientific">Drosophila persimilis</name>
    <name type="common">Fruit fly</name>
    <dbReference type="NCBI Taxonomy" id="7234"/>
    <lineage>
        <taxon>Eukaryota</taxon>
        <taxon>Metazoa</taxon>
        <taxon>Ecdysozoa</taxon>
        <taxon>Arthropoda</taxon>
        <taxon>Hexapoda</taxon>
        <taxon>Insecta</taxon>
        <taxon>Pterygota</taxon>
        <taxon>Neoptera</taxon>
        <taxon>Endopterygota</taxon>
        <taxon>Diptera</taxon>
        <taxon>Brachycera</taxon>
        <taxon>Muscomorpha</taxon>
        <taxon>Ephydroidea</taxon>
        <taxon>Drosophilidae</taxon>
        <taxon>Drosophila</taxon>
        <taxon>Sophophora</taxon>
    </lineage>
</organism>
<dbReference type="HOGENOM" id="CLU_1225928_0_0_1"/>
<evidence type="ECO:0000256" key="1">
    <source>
        <dbReference type="SAM" id="MobiDB-lite"/>
    </source>
</evidence>
<dbReference type="PANTHER" id="PTHR47331:SF2">
    <property type="match status" value="1"/>
</dbReference>
<dbReference type="EMBL" id="CH479316">
    <property type="protein sequence ID" value="EDW26402.1"/>
    <property type="molecule type" value="Genomic_DNA"/>
</dbReference>
<dbReference type="STRING" id="7234.B4HCE7"/>
<dbReference type="Proteomes" id="UP000008744">
    <property type="component" value="Unassembled WGS sequence"/>
</dbReference>
<proteinExistence type="predicted"/>
<dbReference type="PANTHER" id="PTHR47331">
    <property type="entry name" value="PHD-TYPE DOMAIN-CONTAINING PROTEIN"/>
    <property type="match status" value="1"/>
</dbReference>
<evidence type="ECO:0000313" key="3">
    <source>
        <dbReference type="EMBL" id="EDW26402.1"/>
    </source>
</evidence>
<dbReference type="eggNOG" id="KOG0017">
    <property type="taxonomic scope" value="Eukaryota"/>
</dbReference>
<keyword evidence="4" id="KW-1185">Reference proteome</keyword>
<feature type="domain" description="DUF5641" evidence="2">
    <location>
        <begin position="64"/>
        <end position="155"/>
    </location>
</feature>
<name>B4HCE7_DROPE</name>
<dbReference type="OMA" id="NYSANEG"/>
<evidence type="ECO:0000313" key="4">
    <source>
        <dbReference type="Proteomes" id="UP000008744"/>
    </source>
</evidence>
<sequence length="226" mass="25885">MLTFEHMRTVLAQVSVVVNSRPLCYTPDTEVNYLSPAHFLIGRPFTTIPEADLGHITVGRLGYWQSIPSMYQGFWKQWHQEYLTTLQQRPKWTTSIPNISIGDVVLVKESNSPPASWHIARVIEAYPGKDELVRAVKLKTASGELTRPITKIAVLPRSETLFQGGRDVEERITSPSLSEEPSPNENKKRMEETKICIHTYSYRRCDGIFQYQIDIELDKNKINSVH</sequence>
<evidence type="ECO:0000259" key="2">
    <source>
        <dbReference type="Pfam" id="PF18701"/>
    </source>
</evidence>
<dbReference type="AlphaFoldDB" id="B4HCE7"/>
<dbReference type="InterPro" id="IPR040676">
    <property type="entry name" value="DUF5641"/>
</dbReference>
<dbReference type="PhylomeDB" id="B4HCE7"/>
<protein>
    <submittedName>
        <fullName evidence="3">GL15769</fullName>
    </submittedName>
</protein>
<gene>
    <name evidence="3" type="primary">Dper\GL15769</name>
    <name evidence="3" type="ORF">Dper_GL15769</name>
</gene>